<gene>
    <name evidence="3" type="ORF">K469DRAFT_734680</name>
</gene>
<dbReference type="Pfam" id="PF24802">
    <property type="entry name" value="DUF7703"/>
    <property type="match status" value="1"/>
</dbReference>
<keyword evidence="1" id="KW-0812">Transmembrane</keyword>
<organism evidence="3 4">
    <name type="scientific">Zopfia rhizophila CBS 207.26</name>
    <dbReference type="NCBI Taxonomy" id="1314779"/>
    <lineage>
        <taxon>Eukaryota</taxon>
        <taxon>Fungi</taxon>
        <taxon>Dikarya</taxon>
        <taxon>Ascomycota</taxon>
        <taxon>Pezizomycotina</taxon>
        <taxon>Dothideomycetes</taxon>
        <taxon>Dothideomycetes incertae sedis</taxon>
        <taxon>Zopfiaceae</taxon>
        <taxon>Zopfia</taxon>
    </lineage>
</organism>
<dbReference type="AlphaFoldDB" id="A0A6A6ESJ8"/>
<keyword evidence="4" id="KW-1185">Reference proteome</keyword>
<name>A0A6A6ESJ8_9PEZI</name>
<keyword evidence="1" id="KW-1133">Transmembrane helix</keyword>
<evidence type="ECO:0000259" key="2">
    <source>
        <dbReference type="Pfam" id="PF24802"/>
    </source>
</evidence>
<dbReference type="PANTHER" id="PTHR37013">
    <property type="entry name" value="INTEGRAL MEMBRANE PROTEIN (AFU_ORTHOLOGUE AFUA_1G05950)-RELATED"/>
    <property type="match status" value="1"/>
</dbReference>
<evidence type="ECO:0000256" key="1">
    <source>
        <dbReference type="SAM" id="Phobius"/>
    </source>
</evidence>
<accession>A0A6A6ESJ8</accession>
<feature type="transmembrane region" description="Helical" evidence="1">
    <location>
        <begin position="12"/>
        <end position="33"/>
    </location>
</feature>
<feature type="transmembrane region" description="Helical" evidence="1">
    <location>
        <begin position="113"/>
        <end position="135"/>
    </location>
</feature>
<evidence type="ECO:0000313" key="3">
    <source>
        <dbReference type="EMBL" id="KAF2194165.1"/>
    </source>
</evidence>
<protein>
    <recommendedName>
        <fullName evidence="2">DUF7703 domain-containing protein</fullName>
    </recommendedName>
</protein>
<sequence length="287" mass="32974">MAGIPDIKKDLPMAMTMAAFAGIAWYICFELNIRLFLLFKRRKGLYFWSCVLCSWGVILQPLFIIMADFGVWTNLKASITLIYLSWWIMVIPQSLVLYSRLHLIMRDNKHLRWVLYMIIFNIIIFSIPTIILGILAQATSHSPTLGPINLIWDRIQTTVFFLQETALSILYIIQTRKHLKASSLLNQDSLNGNDSSRQVLHQLIYINLLVIFLDITLLAIQYANFFYLQGAYKPCVYGVKLRVEFAILNRLISSIRGRGSGAGYSYSHGEGSGSHRHWALMHRKQPS</sequence>
<dbReference type="PANTHER" id="PTHR37013:SF4">
    <property type="entry name" value="INTEGRAL MEMBRANE PROTEIN"/>
    <property type="match status" value="1"/>
</dbReference>
<feature type="transmembrane region" description="Helical" evidence="1">
    <location>
        <begin position="155"/>
        <end position="173"/>
    </location>
</feature>
<dbReference type="Proteomes" id="UP000800200">
    <property type="component" value="Unassembled WGS sequence"/>
</dbReference>
<feature type="transmembrane region" description="Helical" evidence="1">
    <location>
        <begin position="203"/>
        <end position="223"/>
    </location>
</feature>
<keyword evidence="1" id="KW-0472">Membrane</keyword>
<dbReference type="InterPro" id="IPR056120">
    <property type="entry name" value="DUF7703"/>
</dbReference>
<dbReference type="EMBL" id="ML994612">
    <property type="protein sequence ID" value="KAF2194165.1"/>
    <property type="molecule type" value="Genomic_DNA"/>
</dbReference>
<feature type="transmembrane region" description="Helical" evidence="1">
    <location>
        <begin position="79"/>
        <end position="101"/>
    </location>
</feature>
<proteinExistence type="predicted"/>
<dbReference type="OrthoDB" id="405906at2759"/>
<feature type="transmembrane region" description="Helical" evidence="1">
    <location>
        <begin position="45"/>
        <end position="67"/>
    </location>
</feature>
<reference evidence="3" key="1">
    <citation type="journal article" date="2020" name="Stud. Mycol.">
        <title>101 Dothideomycetes genomes: a test case for predicting lifestyles and emergence of pathogens.</title>
        <authorList>
            <person name="Haridas S."/>
            <person name="Albert R."/>
            <person name="Binder M."/>
            <person name="Bloem J."/>
            <person name="Labutti K."/>
            <person name="Salamov A."/>
            <person name="Andreopoulos B."/>
            <person name="Baker S."/>
            <person name="Barry K."/>
            <person name="Bills G."/>
            <person name="Bluhm B."/>
            <person name="Cannon C."/>
            <person name="Castanera R."/>
            <person name="Culley D."/>
            <person name="Daum C."/>
            <person name="Ezra D."/>
            <person name="Gonzalez J."/>
            <person name="Henrissat B."/>
            <person name="Kuo A."/>
            <person name="Liang C."/>
            <person name="Lipzen A."/>
            <person name="Lutzoni F."/>
            <person name="Magnuson J."/>
            <person name="Mondo S."/>
            <person name="Nolan M."/>
            <person name="Ohm R."/>
            <person name="Pangilinan J."/>
            <person name="Park H.-J."/>
            <person name="Ramirez L."/>
            <person name="Alfaro M."/>
            <person name="Sun H."/>
            <person name="Tritt A."/>
            <person name="Yoshinaga Y."/>
            <person name="Zwiers L.-H."/>
            <person name="Turgeon B."/>
            <person name="Goodwin S."/>
            <person name="Spatafora J."/>
            <person name="Crous P."/>
            <person name="Grigoriev I."/>
        </authorList>
    </citation>
    <scope>NUCLEOTIDE SEQUENCE</scope>
    <source>
        <strain evidence="3">CBS 207.26</strain>
    </source>
</reference>
<feature type="domain" description="DUF7703" evidence="2">
    <location>
        <begin position="13"/>
        <end position="256"/>
    </location>
</feature>
<evidence type="ECO:0000313" key="4">
    <source>
        <dbReference type="Proteomes" id="UP000800200"/>
    </source>
</evidence>